<dbReference type="SUPFAM" id="SSF56112">
    <property type="entry name" value="Protein kinase-like (PK-like)"/>
    <property type="match status" value="1"/>
</dbReference>
<organism evidence="2 3">
    <name type="scientific">Tritrichomonas musculus</name>
    <dbReference type="NCBI Taxonomy" id="1915356"/>
    <lineage>
        <taxon>Eukaryota</taxon>
        <taxon>Metamonada</taxon>
        <taxon>Parabasalia</taxon>
        <taxon>Tritrichomonadida</taxon>
        <taxon>Tritrichomonadidae</taxon>
        <taxon>Tritrichomonas</taxon>
    </lineage>
</organism>
<dbReference type="PROSITE" id="PS50011">
    <property type="entry name" value="PROTEIN_KINASE_DOM"/>
    <property type="match status" value="1"/>
</dbReference>
<proteinExistence type="predicted"/>
<dbReference type="Gene3D" id="3.30.200.20">
    <property type="entry name" value="Phosphorylase Kinase, domain 1"/>
    <property type="match status" value="1"/>
</dbReference>
<reference evidence="2 3" key="1">
    <citation type="submission" date="2024-04" db="EMBL/GenBank/DDBJ databases">
        <title>Tritrichomonas musculus Genome.</title>
        <authorList>
            <person name="Alves-Ferreira E."/>
            <person name="Grigg M."/>
            <person name="Lorenzi H."/>
            <person name="Galac M."/>
        </authorList>
    </citation>
    <scope>NUCLEOTIDE SEQUENCE [LARGE SCALE GENOMIC DNA]</scope>
    <source>
        <strain evidence="2 3">EAF2021</strain>
    </source>
</reference>
<evidence type="ECO:0000313" key="2">
    <source>
        <dbReference type="EMBL" id="KAK8839519.1"/>
    </source>
</evidence>
<keyword evidence="3" id="KW-1185">Reference proteome</keyword>
<accession>A0ABR2H011</accession>
<feature type="domain" description="Protein kinase" evidence="1">
    <location>
        <begin position="33"/>
        <end position="92"/>
    </location>
</feature>
<evidence type="ECO:0000259" key="1">
    <source>
        <dbReference type="PROSITE" id="PS50011"/>
    </source>
</evidence>
<dbReference type="InterPro" id="IPR011009">
    <property type="entry name" value="Kinase-like_dom_sf"/>
</dbReference>
<gene>
    <name evidence="2" type="ORF">M9Y10_031878</name>
</gene>
<comment type="caution">
    <text evidence="2">The sequence shown here is derived from an EMBL/GenBank/DDBJ whole genome shotgun (WGS) entry which is preliminary data.</text>
</comment>
<name>A0ABR2H011_9EUKA</name>
<dbReference type="InterPro" id="IPR000719">
    <property type="entry name" value="Prot_kinase_dom"/>
</dbReference>
<dbReference type="EMBL" id="JAPFFF010000051">
    <property type="protein sequence ID" value="KAK8839519.1"/>
    <property type="molecule type" value="Genomic_DNA"/>
</dbReference>
<dbReference type="Proteomes" id="UP001470230">
    <property type="component" value="Unassembled WGS sequence"/>
</dbReference>
<sequence length="92" mass="10429">MPKKSSLPPLKQKSKVPITIKTSDCYLININDYKIIRNINRGGFGIINLVQNKKTGEQFAAKTNLIPNKSQNKLFISREVRILSQIQDCTVI</sequence>
<protein>
    <recommendedName>
        <fullName evidence="1">Protein kinase domain-containing protein</fullName>
    </recommendedName>
</protein>
<evidence type="ECO:0000313" key="3">
    <source>
        <dbReference type="Proteomes" id="UP001470230"/>
    </source>
</evidence>